<reference evidence="2" key="1">
    <citation type="journal article" date="2023" name="Commun. Biol.">
        <title>Genome analysis of Parmales, the sister group of diatoms, reveals the evolutionary specialization of diatoms from phago-mixotrophs to photoautotrophs.</title>
        <authorList>
            <person name="Ban H."/>
            <person name="Sato S."/>
            <person name="Yoshikawa S."/>
            <person name="Yamada K."/>
            <person name="Nakamura Y."/>
            <person name="Ichinomiya M."/>
            <person name="Sato N."/>
            <person name="Blanc-Mathieu R."/>
            <person name="Endo H."/>
            <person name="Kuwata A."/>
            <person name="Ogata H."/>
        </authorList>
    </citation>
    <scope>NUCLEOTIDE SEQUENCE [LARGE SCALE GENOMIC DNA]</scope>
    <source>
        <strain evidence="2">NIES 3701</strain>
    </source>
</reference>
<name>A0A9W7AVT8_9STRA</name>
<protein>
    <submittedName>
        <fullName evidence="1">Uncharacterized protein</fullName>
    </submittedName>
</protein>
<accession>A0A9W7AVT8</accession>
<organism evidence="1 2">
    <name type="scientific">Triparma strigata</name>
    <dbReference type="NCBI Taxonomy" id="1606541"/>
    <lineage>
        <taxon>Eukaryota</taxon>
        <taxon>Sar</taxon>
        <taxon>Stramenopiles</taxon>
        <taxon>Ochrophyta</taxon>
        <taxon>Bolidophyceae</taxon>
        <taxon>Parmales</taxon>
        <taxon>Triparmaceae</taxon>
        <taxon>Triparma</taxon>
    </lineage>
</organism>
<dbReference type="AlphaFoldDB" id="A0A9W7AVT8"/>
<evidence type="ECO:0000313" key="2">
    <source>
        <dbReference type="Proteomes" id="UP001165085"/>
    </source>
</evidence>
<dbReference type="EMBL" id="BRXY01000232">
    <property type="protein sequence ID" value="GMH79242.1"/>
    <property type="molecule type" value="Genomic_DNA"/>
</dbReference>
<dbReference type="Proteomes" id="UP001165085">
    <property type="component" value="Unassembled WGS sequence"/>
</dbReference>
<gene>
    <name evidence="1" type="ORF">TrST_g11559</name>
</gene>
<feature type="non-terminal residue" evidence="1">
    <location>
        <position position="1"/>
    </location>
</feature>
<proteinExistence type="predicted"/>
<evidence type="ECO:0000313" key="1">
    <source>
        <dbReference type="EMBL" id="GMH79242.1"/>
    </source>
</evidence>
<comment type="caution">
    <text evidence="1">The sequence shown here is derived from an EMBL/GenBank/DDBJ whole genome shotgun (WGS) entry which is preliminary data.</text>
</comment>
<keyword evidence="2" id="KW-1185">Reference proteome</keyword>
<sequence>MSEPLTTPPAPSASALFTLSIHEEVGVVLASLTSPQGPGNGNPDKLQQAVLKDEGSASAPTSKTIVHWSFVEQSKEYSLLLRLKEEERQDDGETRIAVESVDEEDLDSTCGPVQAPIIAKIFWLHVQGGTITLRPLPFGQTSFTFTAEFVGIDHLDAGEEALRQKVISAMKIGMISAVKTGVKNPQLMR</sequence>